<dbReference type="Gene3D" id="4.10.60.10">
    <property type="entry name" value="Zinc finger, CCHC-type"/>
    <property type="match status" value="1"/>
</dbReference>
<dbReference type="InterPro" id="IPR036875">
    <property type="entry name" value="Znf_CCHC_sf"/>
</dbReference>
<feature type="non-terminal residue" evidence="3">
    <location>
        <position position="216"/>
    </location>
</feature>
<feature type="domain" description="CCHC-type" evidence="2">
    <location>
        <begin position="188"/>
        <end position="203"/>
    </location>
</feature>
<dbReference type="OrthoDB" id="2264205at2759"/>
<evidence type="ECO:0000313" key="3">
    <source>
        <dbReference type="EMBL" id="OBZ80121.1"/>
    </source>
</evidence>
<dbReference type="AlphaFoldDB" id="A0A1C7MTC6"/>
<dbReference type="GO" id="GO:0003676">
    <property type="term" value="F:nucleic acid binding"/>
    <property type="evidence" value="ECO:0007669"/>
    <property type="project" value="InterPro"/>
</dbReference>
<sequence length="216" mass="25025">MHHDVRASHTDSDTPFTEIHSRIYRSSRRSDVFLLDISRIAKQYTDLQCIQELGKQHSGVHACSVINDRQLGYLEAFVEKEKDDNDLATNRVLFGKNVGILAEPATGIFFGTGYALLAITNKEQQSTASESQDHLKQHQPLDHNIPWCEDHNDIFHATWNNMPTWRRYCHQTDHTKFECEKSKVRIICYSCNQIGHRSFECPRKNVSNQNKKRKTP</sequence>
<dbReference type="SMART" id="SM00343">
    <property type="entry name" value="ZnF_C2HC"/>
    <property type="match status" value="2"/>
</dbReference>
<evidence type="ECO:0000259" key="2">
    <source>
        <dbReference type="PROSITE" id="PS50158"/>
    </source>
</evidence>
<keyword evidence="4" id="KW-1185">Reference proteome</keyword>
<keyword evidence="1" id="KW-0862">Zinc</keyword>
<accession>A0A1C7MTC6</accession>
<keyword evidence="1" id="KW-0479">Metal-binding</keyword>
<organism evidence="3 4">
    <name type="scientific">Choanephora cucurbitarum</name>
    <dbReference type="NCBI Taxonomy" id="101091"/>
    <lineage>
        <taxon>Eukaryota</taxon>
        <taxon>Fungi</taxon>
        <taxon>Fungi incertae sedis</taxon>
        <taxon>Mucoromycota</taxon>
        <taxon>Mucoromycotina</taxon>
        <taxon>Mucoromycetes</taxon>
        <taxon>Mucorales</taxon>
        <taxon>Mucorineae</taxon>
        <taxon>Choanephoraceae</taxon>
        <taxon>Choanephoroideae</taxon>
        <taxon>Choanephora</taxon>
    </lineage>
</organism>
<dbReference type="InterPro" id="IPR001878">
    <property type="entry name" value="Znf_CCHC"/>
</dbReference>
<dbReference type="EMBL" id="LUGH01002550">
    <property type="protein sequence ID" value="OBZ80121.1"/>
    <property type="molecule type" value="Genomic_DNA"/>
</dbReference>
<dbReference type="GO" id="GO:0008270">
    <property type="term" value="F:zinc ion binding"/>
    <property type="evidence" value="ECO:0007669"/>
    <property type="project" value="UniProtKB-KW"/>
</dbReference>
<dbReference type="InParanoid" id="A0A1C7MTC6"/>
<gene>
    <name evidence="3" type="ORF">A0J61_11830</name>
</gene>
<comment type="caution">
    <text evidence="3">The sequence shown here is derived from an EMBL/GenBank/DDBJ whole genome shotgun (WGS) entry which is preliminary data.</text>
</comment>
<protein>
    <recommendedName>
        <fullName evidence="2">CCHC-type domain-containing protein</fullName>
    </recommendedName>
</protein>
<dbReference type="Proteomes" id="UP000093000">
    <property type="component" value="Unassembled WGS sequence"/>
</dbReference>
<keyword evidence="1" id="KW-0863">Zinc-finger</keyword>
<dbReference type="PROSITE" id="PS50158">
    <property type="entry name" value="ZF_CCHC"/>
    <property type="match status" value="1"/>
</dbReference>
<evidence type="ECO:0000313" key="4">
    <source>
        <dbReference type="Proteomes" id="UP000093000"/>
    </source>
</evidence>
<name>A0A1C7MTC6_9FUNG</name>
<reference evidence="3 4" key="1">
    <citation type="submission" date="2016-03" db="EMBL/GenBank/DDBJ databases">
        <title>Choanephora cucurbitarum.</title>
        <authorList>
            <person name="Min B."/>
            <person name="Park H."/>
            <person name="Park J.-H."/>
            <person name="Shin H.-D."/>
            <person name="Choi I.-G."/>
        </authorList>
    </citation>
    <scope>NUCLEOTIDE SEQUENCE [LARGE SCALE GENOMIC DNA]</scope>
    <source>
        <strain evidence="3 4">KUS-F28377</strain>
    </source>
</reference>
<dbReference type="SUPFAM" id="SSF57756">
    <property type="entry name" value="Retrovirus zinc finger-like domains"/>
    <property type="match status" value="1"/>
</dbReference>
<proteinExistence type="predicted"/>
<dbReference type="Pfam" id="PF00098">
    <property type="entry name" value="zf-CCHC"/>
    <property type="match status" value="1"/>
</dbReference>
<evidence type="ECO:0000256" key="1">
    <source>
        <dbReference type="PROSITE-ProRule" id="PRU00047"/>
    </source>
</evidence>